<evidence type="ECO:0000313" key="7">
    <source>
        <dbReference type="EMBL" id="MCI0183057.1"/>
    </source>
</evidence>
<dbReference type="GO" id="GO:0009977">
    <property type="term" value="F:proton motive force dependent protein transmembrane transporter activity"/>
    <property type="evidence" value="ECO:0007669"/>
    <property type="project" value="TreeGrafter"/>
</dbReference>
<dbReference type="GO" id="GO:0065002">
    <property type="term" value="P:intracellular protein transmembrane transport"/>
    <property type="evidence" value="ECO:0007669"/>
    <property type="project" value="TreeGrafter"/>
</dbReference>
<keyword evidence="8" id="KW-1185">Reference proteome</keyword>
<proteinExistence type="inferred from homology"/>
<comment type="similarity">
    <text evidence="5">Belongs to the TatC family.</text>
</comment>
<accession>A0A9X2AE78</accession>
<feature type="compositionally biased region" description="Polar residues" evidence="6">
    <location>
        <begin position="257"/>
        <end position="268"/>
    </location>
</feature>
<evidence type="ECO:0000313" key="8">
    <source>
        <dbReference type="Proteomes" id="UP001139263"/>
    </source>
</evidence>
<gene>
    <name evidence="7" type="primary">tatC1</name>
    <name evidence="5" type="synonym">tatC</name>
    <name evidence="7" type="ORF">MM817_01327</name>
</gene>
<organism evidence="7 8">
    <name type="scientific">Sulfoacidibacillus ferrooxidans</name>
    <dbReference type="NCBI Taxonomy" id="2005001"/>
    <lineage>
        <taxon>Bacteria</taxon>
        <taxon>Bacillati</taxon>
        <taxon>Bacillota</taxon>
        <taxon>Bacilli</taxon>
        <taxon>Bacillales</taxon>
        <taxon>Alicyclobacillaceae</taxon>
        <taxon>Sulfoacidibacillus</taxon>
    </lineage>
</organism>
<dbReference type="GO" id="GO:0033281">
    <property type="term" value="C:TAT protein transport complex"/>
    <property type="evidence" value="ECO:0007669"/>
    <property type="project" value="UniProtKB-UniRule"/>
</dbReference>
<feature type="transmembrane region" description="Helical" evidence="5">
    <location>
        <begin position="111"/>
        <end position="138"/>
    </location>
</feature>
<comment type="subcellular location">
    <subcellularLocation>
        <location evidence="5">Cell membrane</location>
        <topology evidence="5">Multi-pass membrane protein</topology>
    </subcellularLocation>
    <subcellularLocation>
        <location evidence="1">Membrane</location>
        <topology evidence="1">Multi-pass membrane protein</topology>
    </subcellularLocation>
</comment>
<dbReference type="NCBIfam" id="TIGR00945">
    <property type="entry name" value="tatC"/>
    <property type="match status" value="1"/>
</dbReference>
<sequence length="268" mass="30528">MKFNLSQWKRNVHNDQTVIEHLGELRKHLIYSLIGIAVCFIAALVLVTHIYRWLTLPLRGVKLVLLGPGDVIHVYFMVAGVVALTVALPFLLLQLWLFIKPALSPHERKTALGLLPFASIMFLVGTSFAYFVIFPILLKFLIQLASGNFQMLITADNYFSFMVNLLLPFGLIFEMPVVVMFLTQIGILTPQKLRQTRKYAYMGMIVLASIISPPEIVSHLSVDVPMMILYEISVVISRTSYRRREKRRAQEALRFNDTPSSTTRGSRM</sequence>
<dbReference type="EMBL" id="JALBUF010000003">
    <property type="protein sequence ID" value="MCI0183057.1"/>
    <property type="molecule type" value="Genomic_DNA"/>
</dbReference>
<evidence type="ECO:0000256" key="2">
    <source>
        <dbReference type="ARBA" id="ARBA00022692"/>
    </source>
</evidence>
<dbReference type="HAMAP" id="MF_00902">
    <property type="entry name" value="TatC"/>
    <property type="match status" value="1"/>
</dbReference>
<dbReference type="Pfam" id="PF00902">
    <property type="entry name" value="TatC"/>
    <property type="match status" value="1"/>
</dbReference>
<feature type="transmembrane region" description="Helical" evidence="5">
    <location>
        <begin position="74"/>
        <end position="99"/>
    </location>
</feature>
<dbReference type="PRINTS" id="PR01840">
    <property type="entry name" value="TATCFAMILY"/>
</dbReference>
<feature type="transmembrane region" description="Helical" evidence="5">
    <location>
        <begin position="29"/>
        <end position="54"/>
    </location>
</feature>
<comment type="subunit">
    <text evidence="5">Forms a complex with TatA.</text>
</comment>
<evidence type="ECO:0000256" key="1">
    <source>
        <dbReference type="ARBA" id="ARBA00004141"/>
    </source>
</evidence>
<comment type="caution">
    <text evidence="5">Lacks conserved residue(s) required for the propagation of feature annotation.</text>
</comment>
<name>A0A9X2AE78_9BACL</name>
<feature type="transmembrane region" description="Helical" evidence="5">
    <location>
        <begin position="158"/>
        <end position="187"/>
    </location>
</feature>
<keyword evidence="5" id="KW-0653">Protein transport</keyword>
<keyword evidence="5" id="KW-0811">Translocation</keyword>
<evidence type="ECO:0000256" key="4">
    <source>
        <dbReference type="ARBA" id="ARBA00023136"/>
    </source>
</evidence>
<dbReference type="AlphaFoldDB" id="A0A9X2AE78"/>
<keyword evidence="2 5" id="KW-0812">Transmembrane</keyword>
<reference evidence="7" key="1">
    <citation type="submission" date="2022-03" db="EMBL/GenBank/DDBJ databases">
        <title>Draft Genome Sequence of Firmicute Strain S0AB, a Heterotrophic Iron/Sulfur-Oxidizing Extreme Acidophile.</title>
        <authorList>
            <person name="Vergara E."/>
            <person name="Pakostova E."/>
            <person name="Johnson D.B."/>
            <person name="Holmes D.S."/>
        </authorList>
    </citation>
    <scope>NUCLEOTIDE SEQUENCE</scope>
    <source>
        <strain evidence="7">S0AB</strain>
    </source>
</reference>
<protein>
    <recommendedName>
        <fullName evidence="5">Sec-independent protein translocase protein TatC</fullName>
    </recommendedName>
</protein>
<comment type="function">
    <text evidence="5">Part of the twin-arginine translocation (Tat) system that transports large folded proteins containing a characteristic twin-arginine motif in their signal peptide across membranes.</text>
</comment>
<keyword evidence="3 5" id="KW-1133">Transmembrane helix</keyword>
<dbReference type="Proteomes" id="UP001139263">
    <property type="component" value="Unassembled WGS sequence"/>
</dbReference>
<dbReference type="PANTHER" id="PTHR30371">
    <property type="entry name" value="SEC-INDEPENDENT PROTEIN TRANSLOCASE PROTEIN TATC"/>
    <property type="match status" value="1"/>
</dbReference>
<dbReference type="InterPro" id="IPR019820">
    <property type="entry name" value="Sec-indep_translocase_CS"/>
</dbReference>
<keyword evidence="4 5" id="KW-0472">Membrane</keyword>
<keyword evidence="5" id="KW-1003">Cell membrane</keyword>
<comment type="caution">
    <text evidence="7">The sequence shown here is derived from an EMBL/GenBank/DDBJ whole genome shotgun (WGS) entry which is preliminary data.</text>
</comment>
<dbReference type="PROSITE" id="PS01218">
    <property type="entry name" value="TATC"/>
    <property type="match status" value="1"/>
</dbReference>
<evidence type="ECO:0000256" key="6">
    <source>
        <dbReference type="SAM" id="MobiDB-lite"/>
    </source>
</evidence>
<dbReference type="InterPro" id="IPR002033">
    <property type="entry name" value="TatC"/>
</dbReference>
<dbReference type="PANTHER" id="PTHR30371:SF4">
    <property type="entry name" value="SEC-INDEPENDENT PROTEIN TRANSLOCASE PROTEIN TATCD"/>
    <property type="match status" value="1"/>
</dbReference>
<keyword evidence="5" id="KW-0813">Transport</keyword>
<dbReference type="RefSeq" id="WP_241712827.1">
    <property type="nucleotide sequence ID" value="NZ_JALBUF010000003.1"/>
</dbReference>
<dbReference type="GO" id="GO:0043953">
    <property type="term" value="P:protein transport by the Tat complex"/>
    <property type="evidence" value="ECO:0007669"/>
    <property type="project" value="UniProtKB-UniRule"/>
</dbReference>
<evidence type="ECO:0000256" key="5">
    <source>
        <dbReference type="HAMAP-Rule" id="MF_00902"/>
    </source>
</evidence>
<feature type="region of interest" description="Disordered" evidence="6">
    <location>
        <begin position="247"/>
        <end position="268"/>
    </location>
</feature>
<evidence type="ECO:0000256" key="3">
    <source>
        <dbReference type="ARBA" id="ARBA00022989"/>
    </source>
</evidence>